<dbReference type="OrthoDB" id="2506647at2759"/>
<dbReference type="EMBL" id="ML210229">
    <property type="protein sequence ID" value="TFK22936.1"/>
    <property type="molecule type" value="Genomic_DNA"/>
</dbReference>
<sequence>MKAPFALLGSILALAPSLIAAQDRSVKDVVAAFEKAGIPEDLAIKFQPSSLLEVSFPQAAGRAITLKAGVQLPRNVTAGPPTYRLLTNKLIDRGPFVIASVDPDAPTPQDPTVAQIRHGLAGNFYLSNFGSSRGGLKNKTSAITEWLQPNPPSYSDAHRYIFLIYRQPEGFNEQKLVTPETTVRLFNISSFASAVGLGDPIAGTFMVVAPDPPAA</sequence>
<name>A0A5C3KR99_COPMA</name>
<dbReference type="PANTHER" id="PTHR11362:SF78">
    <property type="entry name" value="PROTEASE INHIBITOR"/>
    <property type="match status" value="1"/>
</dbReference>
<dbReference type="GO" id="GO:0005543">
    <property type="term" value="F:phospholipid binding"/>
    <property type="evidence" value="ECO:0007669"/>
    <property type="project" value="TreeGrafter"/>
</dbReference>
<dbReference type="AlphaFoldDB" id="A0A5C3KR99"/>
<dbReference type="GO" id="GO:0030414">
    <property type="term" value="F:peptidase inhibitor activity"/>
    <property type="evidence" value="ECO:0007669"/>
    <property type="project" value="TreeGrafter"/>
</dbReference>
<dbReference type="Pfam" id="PF01161">
    <property type="entry name" value="PBP"/>
    <property type="match status" value="1"/>
</dbReference>
<dbReference type="STRING" id="230819.A0A5C3KR99"/>
<dbReference type="PANTHER" id="PTHR11362">
    <property type="entry name" value="PHOSPHATIDYLETHANOLAMINE-BINDING PROTEIN"/>
    <property type="match status" value="1"/>
</dbReference>
<dbReference type="InterPro" id="IPR036610">
    <property type="entry name" value="PEBP-like_sf"/>
</dbReference>
<dbReference type="InterPro" id="IPR008914">
    <property type="entry name" value="PEBP"/>
</dbReference>
<dbReference type="Gene3D" id="3.90.280.10">
    <property type="entry name" value="PEBP-like"/>
    <property type="match status" value="1"/>
</dbReference>
<gene>
    <name evidence="2" type="ORF">FA15DRAFT_705942</name>
</gene>
<keyword evidence="1" id="KW-0732">Signal</keyword>
<dbReference type="Proteomes" id="UP000307440">
    <property type="component" value="Unassembled WGS sequence"/>
</dbReference>
<dbReference type="CDD" id="cd00866">
    <property type="entry name" value="PEBP_euk"/>
    <property type="match status" value="1"/>
</dbReference>
<protein>
    <submittedName>
        <fullName evidence="2">PEBP-like protein</fullName>
    </submittedName>
</protein>
<dbReference type="GO" id="GO:0030162">
    <property type="term" value="P:regulation of proteolysis"/>
    <property type="evidence" value="ECO:0007669"/>
    <property type="project" value="TreeGrafter"/>
</dbReference>
<reference evidence="2 3" key="1">
    <citation type="journal article" date="2019" name="Nat. Ecol. Evol.">
        <title>Megaphylogeny resolves global patterns of mushroom evolution.</title>
        <authorList>
            <person name="Varga T."/>
            <person name="Krizsan K."/>
            <person name="Foldi C."/>
            <person name="Dima B."/>
            <person name="Sanchez-Garcia M."/>
            <person name="Sanchez-Ramirez S."/>
            <person name="Szollosi G.J."/>
            <person name="Szarkandi J.G."/>
            <person name="Papp V."/>
            <person name="Albert L."/>
            <person name="Andreopoulos W."/>
            <person name="Angelini C."/>
            <person name="Antonin V."/>
            <person name="Barry K.W."/>
            <person name="Bougher N.L."/>
            <person name="Buchanan P."/>
            <person name="Buyck B."/>
            <person name="Bense V."/>
            <person name="Catcheside P."/>
            <person name="Chovatia M."/>
            <person name="Cooper J."/>
            <person name="Damon W."/>
            <person name="Desjardin D."/>
            <person name="Finy P."/>
            <person name="Geml J."/>
            <person name="Haridas S."/>
            <person name="Hughes K."/>
            <person name="Justo A."/>
            <person name="Karasinski D."/>
            <person name="Kautmanova I."/>
            <person name="Kiss B."/>
            <person name="Kocsube S."/>
            <person name="Kotiranta H."/>
            <person name="LaButti K.M."/>
            <person name="Lechner B.E."/>
            <person name="Liimatainen K."/>
            <person name="Lipzen A."/>
            <person name="Lukacs Z."/>
            <person name="Mihaltcheva S."/>
            <person name="Morgado L.N."/>
            <person name="Niskanen T."/>
            <person name="Noordeloos M.E."/>
            <person name="Ohm R.A."/>
            <person name="Ortiz-Santana B."/>
            <person name="Ovrebo C."/>
            <person name="Racz N."/>
            <person name="Riley R."/>
            <person name="Savchenko A."/>
            <person name="Shiryaev A."/>
            <person name="Soop K."/>
            <person name="Spirin V."/>
            <person name="Szebenyi C."/>
            <person name="Tomsovsky M."/>
            <person name="Tulloss R.E."/>
            <person name="Uehling J."/>
            <person name="Grigoriev I.V."/>
            <person name="Vagvolgyi C."/>
            <person name="Papp T."/>
            <person name="Martin F.M."/>
            <person name="Miettinen O."/>
            <person name="Hibbett D.S."/>
            <person name="Nagy L.G."/>
        </authorList>
    </citation>
    <scope>NUCLEOTIDE SEQUENCE [LARGE SCALE GENOMIC DNA]</scope>
    <source>
        <strain evidence="2 3">CBS 121175</strain>
    </source>
</reference>
<feature type="signal peptide" evidence="1">
    <location>
        <begin position="1"/>
        <end position="21"/>
    </location>
</feature>
<dbReference type="GO" id="GO:0046578">
    <property type="term" value="P:regulation of Ras protein signal transduction"/>
    <property type="evidence" value="ECO:0007669"/>
    <property type="project" value="TreeGrafter"/>
</dbReference>
<evidence type="ECO:0000313" key="2">
    <source>
        <dbReference type="EMBL" id="TFK22936.1"/>
    </source>
</evidence>
<dbReference type="InterPro" id="IPR035810">
    <property type="entry name" value="PEBP_euk"/>
</dbReference>
<keyword evidence="3" id="KW-1185">Reference proteome</keyword>
<proteinExistence type="predicted"/>
<organism evidence="2 3">
    <name type="scientific">Coprinopsis marcescibilis</name>
    <name type="common">Agaric fungus</name>
    <name type="synonym">Psathyrella marcescibilis</name>
    <dbReference type="NCBI Taxonomy" id="230819"/>
    <lineage>
        <taxon>Eukaryota</taxon>
        <taxon>Fungi</taxon>
        <taxon>Dikarya</taxon>
        <taxon>Basidiomycota</taxon>
        <taxon>Agaricomycotina</taxon>
        <taxon>Agaricomycetes</taxon>
        <taxon>Agaricomycetidae</taxon>
        <taxon>Agaricales</taxon>
        <taxon>Agaricineae</taxon>
        <taxon>Psathyrellaceae</taxon>
        <taxon>Coprinopsis</taxon>
    </lineage>
</organism>
<evidence type="ECO:0000256" key="1">
    <source>
        <dbReference type="SAM" id="SignalP"/>
    </source>
</evidence>
<evidence type="ECO:0000313" key="3">
    <source>
        <dbReference type="Proteomes" id="UP000307440"/>
    </source>
</evidence>
<feature type="chain" id="PRO_5023035728" evidence="1">
    <location>
        <begin position="22"/>
        <end position="215"/>
    </location>
</feature>
<accession>A0A5C3KR99</accession>
<dbReference type="SUPFAM" id="SSF49777">
    <property type="entry name" value="PEBP-like"/>
    <property type="match status" value="1"/>
</dbReference>